<dbReference type="InterPro" id="IPR002545">
    <property type="entry name" value="CheW-lke_dom"/>
</dbReference>
<dbReference type="PROSITE" id="PS50851">
    <property type="entry name" value="CHEW"/>
    <property type="match status" value="1"/>
</dbReference>
<dbReference type="CDD" id="cd00732">
    <property type="entry name" value="CheW"/>
    <property type="match status" value="1"/>
</dbReference>
<dbReference type="Pfam" id="PF01584">
    <property type="entry name" value="CheW"/>
    <property type="match status" value="1"/>
</dbReference>
<dbReference type="PANTHER" id="PTHR22617">
    <property type="entry name" value="CHEMOTAXIS SENSOR HISTIDINE KINASE-RELATED"/>
    <property type="match status" value="1"/>
</dbReference>
<dbReference type="SUPFAM" id="SSF50341">
    <property type="entry name" value="CheW-like"/>
    <property type="match status" value="1"/>
</dbReference>
<dbReference type="GO" id="GO:0006935">
    <property type="term" value="P:chemotaxis"/>
    <property type="evidence" value="ECO:0007669"/>
    <property type="project" value="InterPro"/>
</dbReference>
<dbReference type="Gene3D" id="2.30.30.40">
    <property type="entry name" value="SH3 Domains"/>
    <property type="match status" value="1"/>
</dbReference>
<protein>
    <submittedName>
        <fullName evidence="2">Chemotaxis protein CheW</fullName>
    </submittedName>
</protein>
<dbReference type="EMBL" id="AF021091">
    <property type="protein sequence ID" value="AAD01689.1"/>
    <property type="molecule type" value="Genomic_DNA"/>
</dbReference>
<dbReference type="Gene3D" id="2.40.50.180">
    <property type="entry name" value="CheA-289, Domain 4"/>
    <property type="match status" value="1"/>
</dbReference>
<name>Q9R9C5_HELPX</name>
<organism evidence="2">
    <name type="scientific">Helicobacter pylori</name>
    <name type="common">Campylobacter pylori</name>
    <dbReference type="NCBI Taxonomy" id="210"/>
    <lineage>
        <taxon>Bacteria</taxon>
        <taxon>Pseudomonadati</taxon>
        <taxon>Campylobacterota</taxon>
        <taxon>Epsilonproteobacteria</taxon>
        <taxon>Campylobacterales</taxon>
        <taxon>Helicobacteraceae</taxon>
        <taxon>Helicobacter</taxon>
    </lineage>
</organism>
<reference evidence="2" key="1">
    <citation type="submission" date="1997-08" db="EMBL/GenBank/DDBJ databases">
        <title>Chemotaxis is essential for virulence in Helicobacter pylori: identification of a novel signal transduction protein (CheF) with both CheA and CheY domains.</title>
        <authorList>
            <person name="Jackson C.J."/>
            <person name="Pittman M.S."/>
            <person name="Clayton C.L."/>
            <person name="McColm A.A."/>
            <person name="Bagshaw J.A."/>
            <person name="Kelly D.J."/>
        </authorList>
    </citation>
    <scope>NUCLEOTIDE SEQUENCE</scope>
    <source>
        <strain evidence="2">NCTC 11637</strain>
    </source>
</reference>
<evidence type="ECO:0000259" key="1">
    <source>
        <dbReference type="PROSITE" id="PS50851"/>
    </source>
</evidence>
<dbReference type="GO" id="GO:0007165">
    <property type="term" value="P:signal transduction"/>
    <property type="evidence" value="ECO:0007669"/>
    <property type="project" value="InterPro"/>
</dbReference>
<dbReference type="InterPro" id="IPR036061">
    <property type="entry name" value="CheW-like_dom_sf"/>
</dbReference>
<dbReference type="InterPro" id="IPR039315">
    <property type="entry name" value="CheW"/>
</dbReference>
<gene>
    <name evidence="2" type="primary">cheW</name>
</gene>
<feature type="domain" description="CheW-like" evidence="1">
    <location>
        <begin position="27"/>
        <end position="166"/>
    </location>
</feature>
<dbReference type="GO" id="GO:0005829">
    <property type="term" value="C:cytosol"/>
    <property type="evidence" value="ECO:0007669"/>
    <property type="project" value="TreeGrafter"/>
</dbReference>
<accession>Q9R9C5</accession>
<proteinExistence type="predicted"/>
<dbReference type="PANTHER" id="PTHR22617:SF23">
    <property type="entry name" value="CHEMOTAXIS PROTEIN CHEW"/>
    <property type="match status" value="1"/>
</dbReference>
<evidence type="ECO:0000313" key="2">
    <source>
        <dbReference type="EMBL" id="AAD01689.1"/>
    </source>
</evidence>
<sequence length="172" mass="19843">MSNQLKDLFERQKEANAGSKQEDNEEILQFIGFIIGDEEYAIPILNILEIVKPIGYTRVPETPNYVLGVFNLRGNVFPLISLRLKFGLKAEKQNKDTRYLVVRHNDQIAGFFIDRLTEAIRIKQTDIDPVPETLSDNNNLTYGIGKQNDRLVTILRVEEILKERLLKILVYP</sequence>
<dbReference type="AlphaFoldDB" id="Q9R9C5"/>
<dbReference type="SMART" id="SM00260">
    <property type="entry name" value="CheW"/>
    <property type="match status" value="1"/>
</dbReference>